<dbReference type="PANTHER" id="PTHR44591">
    <property type="entry name" value="STRESS RESPONSE REGULATOR PROTEIN 1"/>
    <property type="match status" value="1"/>
</dbReference>
<evidence type="ECO:0000313" key="4">
    <source>
        <dbReference type="EMBL" id="MFC6673077.1"/>
    </source>
</evidence>
<dbReference type="PROSITE" id="PS50110">
    <property type="entry name" value="RESPONSE_REGULATORY"/>
    <property type="match status" value="1"/>
</dbReference>
<keyword evidence="1 2" id="KW-0597">Phosphoprotein</keyword>
<protein>
    <submittedName>
        <fullName evidence="4">Response regulator transcription factor</fullName>
    </submittedName>
</protein>
<dbReference type="Gene3D" id="3.40.50.2300">
    <property type="match status" value="1"/>
</dbReference>
<reference evidence="5" key="1">
    <citation type="journal article" date="2019" name="Int. J. Syst. Evol. Microbiol.">
        <title>The Global Catalogue of Microorganisms (GCM) 10K type strain sequencing project: providing services to taxonomists for standard genome sequencing and annotation.</title>
        <authorList>
            <consortium name="The Broad Institute Genomics Platform"/>
            <consortium name="The Broad Institute Genome Sequencing Center for Infectious Disease"/>
            <person name="Wu L."/>
            <person name="Ma J."/>
        </authorList>
    </citation>
    <scope>NUCLEOTIDE SEQUENCE [LARGE SCALE GENOMIC DNA]</scope>
    <source>
        <strain evidence="5">NBRC 111756</strain>
    </source>
</reference>
<evidence type="ECO:0000313" key="5">
    <source>
        <dbReference type="Proteomes" id="UP001596422"/>
    </source>
</evidence>
<dbReference type="Pfam" id="PF00072">
    <property type="entry name" value="Response_reg"/>
    <property type="match status" value="1"/>
</dbReference>
<dbReference type="Proteomes" id="UP001596422">
    <property type="component" value="Unassembled WGS sequence"/>
</dbReference>
<evidence type="ECO:0000256" key="1">
    <source>
        <dbReference type="ARBA" id="ARBA00022553"/>
    </source>
</evidence>
<dbReference type="SUPFAM" id="SSF52172">
    <property type="entry name" value="CheY-like"/>
    <property type="match status" value="1"/>
</dbReference>
<dbReference type="PANTHER" id="PTHR44591:SF25">
    <property type="entry name" value="CHEMOTAXIS TWO-COMPONENT RESPONSE REGULATOR"/>
    <property type="match status" value="1"/>
</dbReference>
<dbReference type="InterPro" id="IPR001789">
    <property type="entry name" value="Sig_transdc_resp-reg_receiver"/>
</dbReference>
<feature type="modified residue" description="4-aspartylphosphate" evidence="2">
    <location>
        <position position="56"/>
    </location>
</feature>
<accession>A0ABW2A6K1</accession>
<dbReference type="InterPro" id="IPR050595">
    <property type="entry name" value="Bact_response_regulator"/>
</dbReference>
<evidence type="ECO:0000259" key="3">
    <source>
        <dbReference type="PROSITE" id="PS50110"/>
    </source>
</evidence>
<dbReference type="RefSeq" id="WP_379911472.1">
    <property type="nucleotide sequence ID" value="NZ_JBHSWE010000001.1"/>
</dbReference>
<evidence type="ECO:0000256" key="2">
    <source>
        <dbReference type="PROSITE-ProRule" id="PRU00169"/>
    </source>
</evidence>
<keyword evidence="5" id="KW-1185">Reference proteome</keyword>
<dbReference type="EMBL" id="JBHSWE010000001">
    <property type="protein sequence ID" value="MFC6673077.1"/>
    <property type="molecule type" value="Genomic_DNA"/>
</dbReference>
<name>A0ABW2A6K1_9GAMM</name>
<proteinExistence type="predicted"/>
<organism evidence="4 5">
    <name type="scientific">Marinobacterium aestuariivivens</name>
    <dbReference type="NCBI Taxonomy" id="1698799"/>
    <lineage>
        <taxon>Bacteria</taxon>
        <taxon>Pseudomonadati</taxon>
        <taxon>Pseudomonadota</taxon>
        <taxon>Gammaproteobacteria</taxon>
        <taxon>Oceanospirillales</taxon>
        <taxon>Oceanospirillaceae</taxon>
        <taxon>Marinobacterium</taxon>
    </lineage>
</organism>
<sequence>MGAVDTTIFLVDDDSSVRDSLCLALHHAGFEVRSFDSGEAFVEAYRADGLGCLVLDLRMPGMSGLEVQQWLNACQARLPVIFISGHSDHTARNQAMQGERLNSLSSHSGFRRCSTAYAER</sequence>
<gene>
    <name evidence="4" type="ORF">ACFQDL_25550</name>
</gene>
<comment type="caution">
    <text evidence="4">The sequence shown here is derived from an EMBL/GenBank/DDBJ whole genome shotgun (WGS) entry which is preliminary data.</text>
</comment>
<dbReference type="InterPro" id="IPR011006">
    <property type="entry name" value="CheY-like_superfamily"/>
</dbReference>
<dbReference type="SMART" id="SM00448">
    <property type="entry name" value="REC"/>
    <property type="match status" value="1"/>
</dbReference>
<feature type="domain" description="Response regulatory" evidence="3">
    <location>
        <begin position="7"/>
        <end position="120"/>
    </location>
</feature>